<evidence type="ECO:0000313" key="2">
    <source>
        <dbReference type="EMBL" id="KAL5110608.1"/>
    </source>
</evidence>
<reference evidence="2 3" key="1">
    <citation type="journal article" date="2022" name="Front. Cell. Infect. Microbiol.">
        <title>The Genomes of Two Strains of Taenia crassiceps the Animal Model for the Study of Human Cysticercosis.</title>
        <authorList>
            <person name="Bobes R.J."/>
            <person name="Estrada K."/>
            <person name="Rios-Valencia D.G."/>
            <person name="Calderon-Gallegos A."/>
            <person name="de la Torre P."/>
            <person name="Carrero J.C."/>
            <person name="Sanchez-Flores A."/>
            <person name="Laclette J.P."/>
        </authorList>
    </citation>
    <scope>NUCLEOTIDE SEQUENCE [LARGE SCALE GENOMIC DNA]</scope>
    <source>
        <strain evidence="2">WFUcys</strain>
    </source>
</reference>
<gene>
    <name evidence="2" type="ORF">TcWFU_007095</name>
</gene>
<dbReference type="EMBL" id="JAKROA010000002">
    <property type="protein sequence ID" value="KAL5110608.1"/>
    <property type="molecule type" value="Genomic_DNA"/>
</dbReference>
<evidence type="ECO:0000256" key="1">
    <source>
        <dbReference type="SAM" id="MobiDB-lite"/>
    </source>
</evidence>
<evidence type="ECO:0000313" key="3">
    <source>
        <dbReference type="Proteomes" id="UP001651158"/>
    </source>
</evidence>
<protein>
    <submittedName>
        <fullName evidence="2">Uncharacterized protein</fullName>
    </submittedName>
</protein>
<name>A0ABR4QLY3_9CEST</name>
<proteinExistence type="predicted"/>
<organism evidence="2 3">
    <name type="scientific">Taenia crassiceps</name>
    <dbReference type="NCBI Taxonomy" id="6207"/>
    <lineage>
        <taxon>Eukaryota</taxon>
        <taxon>Metazoa</taxon>
        <taxon>Spiralia</taxon>
        <taxon>Lophotrochozoa</taxon>
        <taxon>Platyhelminthes</taxon>
        <taxon>Cestoda</taxon>
        <taxon>Eucestoda</taxon>
        <taxon>Cyclophyllidea</taxon>
        <taxon>Taeniidae</taxon>
        <taxon>Taenia</taxon>
    </lineage>
</organism>
<accession>A0ABR4QLY3</accession>
<dbReference type="Proteomes" id="UP001651158">
    <property type="component" value="Unassembled WGS sequence"/>
</dbReference>
<comment type="caution">
    <text evidence="2">The sequence shown here is derived from an EMBL/GenBank/DDBJ whole genome shotgun (WGS) entry which is preliminary data.</text>
</comment>
<feature type="region of interest" description="Disordered" evidence="1">
    <location>
        <begin position="266"/>
        <end position="285"/>
    </location>
</feature>
<sequence length="424" mass="48058">MVKDPQLEVARTSNHGDRHKQGVSVKDCIAPEELSPLNRVITSEKEKIYESNRRKPLGTLTKLNFPGYINPDNAIFGKTLIRDGVGELLNPGIRRIEILNQELKDRTHYLHSHARLLAGEQITRNYNSHYQSSKYSLRDINHAFGMPSSIGKRNVAELMHGCAPKNIIGLTDPHSAPFHDNRDIGNQCVNLTEKERIIRALVKKQLRDKGYNRGPDLAAVLCNLANGERCITEAVAQEVYEAFEPPLDDELRELLFDVIREGNAGDADDRKLSEPVGSQGDGKSDPKNINWRLMAKILDYKRFQLWERPFGHDCTEDTRCILQSSECAETTRLRIANAIKARSKVLRTTNQAYQGDRCGLINSSLWRPLGLSTRKCETADLPYKNRRRREICVPAGNSSVCTPLLGRYDDCKRRMFVPRTKGEI</sequence>
<feature type="region of interest" description="Disordered" evidence="1">
    <location>
        <begin position="1"/>
        <end position="22"/>
    </location>
</feature>
<keyword evidence="3" id="KW-1185">Reference proteome</keyword>